<dbReference type="PANTHER" id="PTHR38598">
    <property type="entry name" value="INNER MEMBRANE PROTEIN YJCH"/>
    <property type="match status" value="1"/>
</dbReference>
<keyword evidence="1" id="KW-0812">Transmembrane</keyword>
<dbReference type="KEGG" id="xdi:EZH22_05040"/>
<name>A0A974PQ87_9HYPH</name>
<dbReference type="InterPro" id="IPR007436">
    <property type="entry name" value="DUF485"/>
</dbReference>
<dbReference type="InterPro" id="IPR052959">
    <property type="entry name" value="Inner_membrane_assoc"/>
</dbReference>
<dbReference type="AlphaFoldDB" id="A0A974PQ87"/>
<keyword evidence="1" id="KW-0472">Membrane</keyword>
<evidence type="ECO:0000313" key="3">
    <source>
        <dbReference type="Proteomes" id="UP000596427"/>
    </source>
</evidence>
<keyword evidence="3" id="KW-1185">Reference proteome</keyword>
<evidence type="ECO:0000256" key="1">
    <source>
        <dbReference type="SAM" id="Phobius"/>
    </source>
</evidence>
<feature type="transmembrane region" description="Helical" evidence="1">
    <location>
        <begin position="59"/>
        <end position="82"/>
    </location>
</feature>
<dbReference type="RefSeq" id="WP_203194666.1">
    <property type="nucleotide sequence ID" value="NZ_CP063362.1"/>
</dbReference>
<protein>
    <submittedName>
        <fullName evidence="2">DUF485 domain-containing protein</fullName>
    </submittedName>
</protein>
<dbReference type="PANTHER" id="PTHR38598:SF1">
    <property type="entry name" value="INNER MEMBRANE PROTEIN YJCH"/>
    <property type="match status" value="1"/>
</dbReference>
<gene>
    <name evidence="2" type="ORF">EZH22_05040</name>
</gene>
<dbReference type="EMBL" id="CP063362">
    <property type="protein sequence ID" value="QRG07752.1"/>
    <property type="molecule type" value="Genomic_DNA"/>
</dbReference>
<dbReference type="Proteomes" id="UP000596427">
    <property type="component" value="Chromosome"/>
</dbReference>
<sequence length="102" mass="11510">MDASLAARIAADPNYQLLKSKRSRFGWILTLAMLVVYYGFILLIAFRKDILAVRIGDGVMTWGIPIGFGVIVFTILITALYVRRANSEFDDLSEKIKQQVLK</sequence>
<dbReference type="GO" id="GO:0005886">
    <property type="term" value="C:plasma membrane"/>
    <property type="evidence" value="ECO:0007669"/>
    <property type="project" value="TreeGrafter"/>
</dbReference>
<dbReference type="Pfam" id="PF04341">
    <property type="entry name" value="DUF485"/>
    <property type="match status" value="1"/>
</dbReference>
<feature type="transmembrane region" description="Helical" evidence="1">
    <location>
        <begin position="25"/>
        <end position="47"/>
    </location>
</feature>
<reference evidence="2 3" key="1">
    <citation type="submission" date="2020-10" db="EMBL/GenBank/DDBJ databases">
        <title>Degradation of 1,4-Dioxane by Xanthobacter sp. YN2, via a Novel Group-2 Soluble Di-Iron Monooxygenase.</title>
        <authorList>
            <person name="Ma F."/>
            <person name="Wang Y."/>
            <person name="Yang J."/>
            <person name="Guo H."/>
            <person name="Su D."/>
            <person name="Yu L."/>
        </authorList>
    </citation>
    <scope>NUCLEOTIDE SEQUENCE [LARGE SCALE GENOMIC DNA]</scope>
    <source>
        <strain evidence="2 3">YN2</strain>
    </source>
</reference>
<keyword evidence="1" id="KW-1133">Transmembrane helix</keyword>
<accession>A0A974PQ87</accession>
<proteinExistence type="predicted"/>
<evidence type="ECO:0000313" key="2">
    <source>
        <dbReference type="EMBL" id="QRG07752.1"/>
    </source>
</evidence>
<organism evidence="2 3">
    <name type="scientific">Xanthobacter dioxanivorans</name>
    <dbReference type="NCBI Taxonomy" id="2528964"/>
    <lineage>
        <taxon>Bacteria</taxon>
        <taxon>Pseudomonadati</taxon>
        <taxon>Pseudomonadota</taxon>
        <taxon>Alphaproteobacteria</taxon>
        <taxon>Hyphomicrobiales</taxon>
        <taxon>Xanthobacteraceae</taxon>
        <taxon>Xanthobacter</taxon>
    </lineage>
</organism>